<comment type="caution">
    <text evidence="1">The sequence shown here is derived from an EMBL/GenBank/DDBJ whole genome shotgun (WGS) entry which is preliminary data.</text>
</comment>
<dbReference type="EMBL" id="LFZO01000745">
    <property type="protein sequence ID" value="KXS98407.1"/>
    <property type="molecule type" value="Genomic_DNA"/>
</dbReference>
<dbReference type="AlphaFoldDB" id="A0A139H7I2"/>
<protein>
    <submittedName>
        <fullName evidence="1">Uncharacterized protein</fullName>
    </submittedName>
</protein>
<sequence>MSSFTEERRIVIKVPLKSIPGPPEERPFTLGEAFCQHFYKRPLRMNNGTGAFDAVHIPPDVDSEHNARRWFLFDIGVSRPVDRTEMLKLPFEAYSATYFADTQQWVFKPRSTNAKALTKYFAMFKWGACEEIGDFSRSVDTT</sequence>
<dbReference type="Proteomes" id="UP000073492">
    <property type="component" value="Unassembled WGS sequence"/>
</dbReference>
<organism evidence="1 2">
    <name type="scientific">Pseudocercospora musae</name>
    <dbReference type="NCBI Taxonomy" id="113226"/>
    <lineage>
        <taxon>Eukaryota</taxon>
        <taxon>Fungi</taxon>
        <taxon>Dikarya</taxon>
        <taxon>Ascomycota</taxon>
        <taxon>Pezizomycotina</taxon>
        <taxon>Dothideomycetes</taxon>
        <taxon>Dothideomycetidae</taxon>
        <taxon>Mycosphaerellales</taxon>
        <taxon>Mycosphaerellaceae</taxon>
        <taxon>Pseudocercospora</taxon>
    </lineage>
</organism>
<keyword evidence="2" id="KW-1185">Reference proteome</keyword>
<accession>A0A139H7I2</accession>
<dbReference type="OrthoDB" id="4297596at2759"/>
<proteinExistence type="predicted"/>
<evidence type="ECO:0000313" key="1">
    <source>
        <dbReference type="EMBL" id="KXS98407.1"/>
    </source>
</evidence>
<name>A0A139H7I2_9PEZI</name>
<gene>
    <name evidence="1" type="ORF">AC579_1385</name>
</gene>
<evidence type="ECO:0000313" key="2">
    <source>
        <dbReference type="Proteomes" id="UP000073492"/>
    </source>
</evidence>
<reference evidence="1 2" key="1">
    <citation type="submission" date="2015-07" db="EMBL/GenBank/DDBJ databases">
        <title>Comparative genomics of the Sigatoka disease complex on banana suggests a link between parallel evolutionary changes in Pseudocercospora fijiensis and Pseudocercospora eumusae and increased virulence on the banana host.</title>
        <authorList>
            <person name="Chang T.-C."/>
            <person name="Salvucci A."/>
            <person name="Crous P.W."/>
            <person name="Stergiopoulos I."/>
        </authorList>
    </citation>
    <scope>NUCLEOTIDE SEQUENCE [LARGE SCALE GENOMIC DNA]</scope>
    <source>
        <strain evidence="1 2">CBS 116634</strain>
    </source>
</reference>